<name>A0A0D0MSG8_VARPD</name>
<proteinExistence type="predicted"/>
<dbReference type="OrthoDB" id="5431200at2"/>
<evidence type="ECO:0000313" key="1">
    <source>
        <dbReference type="EMBL" id="KIQ32175.1"/>
    </source>
</evidence>
<dbReference type="EMBL" id="JXQQ01000028">
    <property type="protein sequence ID" value="KIQ32175.1"/>
    <property type="molecule type" value="Genomic_DNA"/>
</dbReference>
<comment type="caution">
    <text evidence="1">The sequence shown here is derived from an EMBL/GenBank/DDBJ whole genome shotgun (WGS) entry which is preliminary data.</text>
</comment>
<protein>
    <submittedName>
        <fullName evidence="1">Uncharacterized protein</fullName>
    </submittedName>
</protein>
<reference evidence="1 2" key="1">
    <citation type="submission" date="2014-12" db="EMBL/GenBank/DDBJ databases">
        <title>16Stimator: statistical estimation of ribosomal gene copy numbers from draft genome assemblies.</title>
        <authorList>
            <person name="Perisin M.A."/>
            <person name="Vetter M."/>
            <person name="Gilbert J.A."/>
            <person name="Bergelson J."/>
        </authorList>
    </citation>
    <scope>NUCLEOTIDE SEQUENCE [LARGE SCALE GENOMIC DNA]</scope>
    <source>
        <strain evidence="1 2">MEDvA23</strain>
    </source>
</reference>
<gene>
    <name evidence="1" type="ORF">RT97_12890</name>
</gene>
<evidence type="ECO:0000313" key="2">
    <source>
        <dbReference type="Proteomes" id="UP000032067"/>
    </source>
</evidence>
<organism evidence="1 2">
    <name type="scientific">Variovorax paradoxus</name>
    <dbReference type="NCBI Taxonomy" id="34073"/>
    <lineage>
        <taxon>Bacteria</taxon>
        <taxon>Pseudomonadati</taxon>
        <taxon>Pseudomonadota</taxon>
        <taxon>Betaproteobacteria</taxon>
        <taxon>Burkholderiales</taxon>
        <taxon>Comamonadaceae</taxon>
        <taxon>Variovorax</taxon>
    </lineage>
</organism>
<dbReference type="RefSeq" id="WP_042579178.1">
    <property type="nucleotide sequence ID" value="NZ_JXQQ01000028.1"/>
</dbReference>
<accession>A0A0D0MSG8</accession>
<sequence length="276" mass="28736">MTIVAVTALAPDPQRLSDLAGTLARYGLKALGGVWETTPQKVVALDWRPMVDAFVAQRAAHWLVLADAKALQDPSVRYGLNLIAASLRSALGADFGIAVLWPEARGAGAGGGAEVAPRPALPAQLRDALVLESGAAWPAKLVARMHRARSGAAAAADRLSVHGNEQLGQWVELAPGAGSWQGVMFAVAGEGASIDFQATGPSGGLPETSTIAYGQSGLKLESAGRTFTGWALRNEIGATASGPVSYYARVRGRPEALLWMPYTEEDDADATLLALD</sequence>
<dbReference type="AlphaFoldDB" id="A0A0D0MSG8"/>
<dbReference type="Proteomes" id="UP000032067">
    <property type="component" value="Unassembled WGS sequence"/>
</dbReference>